<dbReference type="InterPro" id="IPR017853">
    <property type="entry name" value="GH"/>
</dbReference>
<comment type="caution">
    <text evidence="16">The sequence shown here is derived from an EMBL/GenBank/DDBJ whole genome shotgun (WGS) entry which is preliminary data.</text>
</comment>
<dbReference type="SUPFAM" id="SSF51445">
    <property type="entry name" value="(Trans)glycosidases"/>
    <property type="match status" value="1"/>
</dbReference>
<dbReference type="Proteomes" id="UP001596137">
    <property type="component" value="Unassembled WGS sequence"/>
</dbReference>
<evidence type="ECO:0000256" key="3">
    <source>
        <dbReference type="ARBA" id="ARBA00012744"/>
    </source>
</evidence>
<dbReference type="Gene3D" id="3.40.50.2300">
    <property type="match status" value="2"/>
</dbReference>
<dbReference type="InterPro" id="IPR028082">
    <property type="entry name" value="Peripla_BP_I"/>
</dbReference>
<evidence type="ECO:0000256" key="4">
    <source>
        <dbReference type="ARBA" id="ARBA00022801"/>
    </source>
</evidence>
<keyword evidence="10 13" id="KW-0326">Glycosidase</keyword>
<evidence type="ECO:0000259" key="15">
    <source>
        <dbReference type="PROSITE" id="PS50943"/>
    </source>
</evidence>
<dbReference type="CDD" id="cd01392">
    <property type="entry name" value="HTH_LacI"/>
    <property type="match status" value="1"/>
</dbReference>
<dbReference type="CDD" id="cd06267">
    <property type="entry name" value="PBP1_LacI_sugar_binding-like"/>
    <property type="match status" value="1"/>
</dbReference>
<dbReference type="Gene3D" id="1.10.260.40">
    <property type="entry name" value="lambda repressor-like DNA-binding domains"/>
    <property type="match status" value="1"/>
</dbReference>
<comment type="similarity">
    <text evidence="2 13">Belongs to the glycosyl hydrolase 1 family.</text>
</comment>
<dbReference type="EMBL" id="JBHSRF010000153">
    <property type="protein sequence ID" value="MFC6087521.1"/>
    <property type="molecule type" value="Genomic_DNA"/>
</dbReference>
<dbReference type="PROSITE" id="PS00572">
    <property type="entry name" value="GLYCOSYL_HYDROL_F1_1"/>
    <property type="match status" value="1"/>
</dbReference>
<accession>A0ABW1NX11</accession>
<evidence type="ECO:0000256" key="1">
    <source>
        <dbReference type="ARBA" id="ARBA00000448"/>
    </source>
</evidence>
<dbReference type="InterPro" id="IPR010982">
    <property type="entry name" value="Lambda_DNA-bd_dom_sf"/>
</dbReference>
<protein>
    <recommendedName>
        <fullName evidence="3 13">Beta-glucosidase</fullName>
        <ecNumber evidence="3 13">3.2.1.21</ecNumber>
    </recommendedName>
</protein>
<dbReference type="InterPro" id="IPR033132">
    <property type="entry name" value="GH_1_N_CS"/>
</dbReference>
<evidence type="ECO:0000256" key="13">
    <source>
        <dbReference type="RuleBase" id="RU361175"/>
    </source>
</evidence>
<evidence type="ECO:0000313" key="16">
    <source>
        <dbReference type="EMBL" id="MFC6087521.1"/>
    </source>
</evidence>
<reference evidence="17" key="1">
    <citation type="journal article" date="2019" name="Int. J. Syst. Evol. Microbiol.">
        <title>The Global Catalogue of Microorganisms (GCM) 10K type strain sequencing project: providing services to taxonomists for standard genome sequencing and annotation.</title>
        <authorList>
            <consortium name="The Broad Institute Genomics Platform"/>
            <consortium name="The Broad Institute Genome Sequencing Center for Infectious Disease"/>
            <person name="Wu L."/>
            <person name="Ma J."/>
        </authorList>
    </citation>
    <scope>NUCLEOTIDE SEQUENCE [LARGE SCALE GENOMIC DNA]</scope>
    <source>
        <strain evidence="17">JCM 30346</strain>
    </source>
</reference>
<dbReference type="GO" id="GO:0008422">
    <property type="term" value="F:beta-glucosidase activity"/>
    <property type="evidence" value="ECO:0007669"/>
    <property type="project" value="UniProtKB-EC"/>
</dbReference>
<dbReference type="PROSITE" id="PS50932">
    <property type="entry name" value="HTH_LACI_2"/>
    <property type="match status" value="1"/>
</dbReference>
<dbReference type="InterPro" id="IPR000843">
    <property type="entry name" value="HTH_LacI"/>
</dbReference>
<evidence type="ECO:0000256" key="11">
    <source>
        <dbReference type="ARBA" id="ARBA00023326"/>
    </source>
</evidence>
<keyword evidence="11" id="KW-0624">Polysaccharide degradation</keyword>
<evidence type="ECO:0000256" key="9">
    <source>
        <dbReference type="ARBA" id="ARBA00023277"/>
    </source>
</evidence>
<dbReference type="RefSeq" id="WP_380763849.1">
    <property type="nucleotide sequence ID" value="NZ_JBHSRF010000153.1"/>
</dbReference>
<dbReference type="Gene3D" id="3.20.20.80">
    <property type="entry name" value="Glycosidases"/>
    <property type="match status" value="1"/>
</dbReference>
<organism evidence="16 17">
    <name type="scientific">Sphaerisporangium aureirubrum</name>
    <dbReference type="NCBI Taxonomy" id="1544736"/>
    <lineage>
        <taxon>Bacteria</taxon>
        <taxon>Bacillati</taxon>
        <taxon>Actinomycetota</taxon>
        <taxon>Actinomycetes</taxon>
        <taxon>Streptosporangiales</taxon>
        <taxon>Streptosporangiaceae</taxon>
        <taxon>Sphaerisporangium</taxon>
    </lineage>
</organism>
<evidence type="ECO:0000259" key="14">
    <source>
        <dbReference type="PROSITE" id="PS50932"/>
    </source>
</evidence>
<dbReference type="PRINTS" id="PR00131">
    <property type="entry name" value="GLHYDRLASE1"/>
</dbReference>
<gene>
    <name evidence="16" type="ORF">ACFP1K_40605</name>
</gene>
<name>A0ABW1NX11_9ACTN</name>
<dbReference type="EC" id="3.2.1.21" evidence="3 13"/>
<proteinExistence type="inferred from homology"/>
<evidence type="ECO:0000256" key="7">
    <source>
        <dbReference type="ARBA" id="ARBA00023125"/>
    </source>
</evidence>
<evidence type="ECO:0000256" key="10">
    <source>
        <dbReference type="ARBA" id="ARBA00023295"/>
    </source>
</evidence>
<evidence type="ECO:0000256" key="12">
    <source>
        <dbReference type="PROSITE-ProRule" id="PRU10055"/>
    </source>
</evidence>
<dbReference type="InterPro" id="IPR001360">
    <property type="entry name" value="Glyco_hydro_1"/>
</dbReference>
<dbReference type="Pfam" id="PF00232">
    <property type="entry name" value="Glyco_hydro_1"/>
    <property type="match status" value="1"/>
</dbReference>
<feature type="active site" description="Nucleophile" evidence="12">
    <location>
        <position position="376"/>
    </location>
</feature>
<comment type="catalytic activity">
    <reaction evidence="1 13">
        <text>Hydrolysis of terminal, non-reducing beta-D-glucosyl residues with release of beta-D-glucose.</text>
        <dbReference type="EC" id="3.2.1.21"/>
    </reaction>
</comment>
<dbReference type="InterPro" id="IPR017736">
    <property type="entry name" value="Glyco_hydro_1_beta-glucosidase"/>
</dbReference>
<dbReference type="InterPro" id="IPR001387">
    <property type="entry name" value="Cro/C1-type_HTH"/>
</dbReference>
<dbReference type="PROSITE" id="PS00653">
    <property type="entry name" value="GLYCOSYL_HYDROL_F1_2"/>
    <property type="match status" value="1"/>
</dbReference>
<keyword evidence="4 13" id="KW-0378">Hydrolase</keyword>
<dbReference type="InterPro" id="IPR046335">
    <property type="entry name" value="LacI/GalR-like_sensor"/>
</dbReference>
<sequence>MTATTVATRGKTLVFPEGFVWGAATAAYQVEGAVAVDGRGQSIWDVFSRRQGAILDGHTADTACDHYHRYADDIRLMDRLDLMAYRFSVSWPRVQPTGSGPVNPAGLDFYDRLVDGLLAAGITPYLTLYHWDLPQALEDLGGWASRDTAHRLADYARVVHDRLGDRVAAWMTVNEPWVSAFVGYGIGAHAPGRTSPADAFRAAHHLMLGHGLAAQALRAGGAQTVGLMLNLAPVITPGQVNDPGLTLSAQDAEAVERVDALLNRQFLDPALRGEYPPGILPIVERVAGLGHIHDHDLATINQPVDLLGINYYTPCVVRSGPGEPSNAAYPGTEDVEFCGAYAPTTAMGWPIVPTGLSRLLEHLTREYPGVGLVVTENGAAFDDVVTDDRVRDADRIAYLESHLRAAYDAIQAGADLRGYLVWSLLDNFEWAEGYTKRFGLVHVDYATQRRLPKDSAVWYRDVIRRNGLHTERARRPTLEAVAARAGVSRSTVSRVINGEATVSEEFRATVMQAVDELGYVPNSAARSLVTERTDGVALVVPDAPWTRGEDPLFSVVVRAAGHALEEAGKHVTLVLAGSPRTRLRAERYVTGGQVDGAVLFPGPGSDPLPASLLRTGVPVVGLGRSASPGVLPYVDADNVGGAVTAVRHLLATGRRRIAMIAGPLDSVAAQDRLTGYQQALGESERRSMVAMGTFTRASGAEAMRRLLDDDPDLDAVFAANDLMAIGALSVLHAAGRQVPSDVAVIGFDDIDAAAYTIPSLTTIRSSMTDQARAAVRLLLRHIDGGPVSSVILPTELIVRSST</sequence>
<dbReference type="InterPro" id="IPR018120">
    <property type="entry name" value="Glyco_hydro_1_AS"/>
</dbReference>
<dbReference type="PANTHER" id="PTHR10353:SF36">
    <property type="entry name" value="LP05116P"/>
    <property type="match status" value="1"/>
</dbReference>
<dbReference type="SUPFAM" id="SSF53822">
    <property type="entry name" value="Periplasmic binding protein-like I"/>
    <property type="match status" value="1"/>
</dbReference>
<evidence type="ECO:0000256" key="8">
    <source>
        <dbReference type="ARBA" id="ARBA00023163"/>
    </source>
</evidence>
<keyword evidence="5" id="KW-0136">Cellulose degradation</keyword>
<dbReference type="NCBIfam" id="TIGR03356">
    <property type="entry name" value="BGL"/>
    <property type="match status" value="1"/>
</dbReference>
<keyword evidence="17" id="KW-1185">Reference proteome</keyword>
<dbReference type="SUPFAM" id="SSF47413">
    <property type="entry name" value="lambda repressor-like DNA-binding domains"/>
    <property type="match status" value="1"/>
</dbReference>
<evidence type="ECO:0000256" key="5">
    <source>
        <dbReference type="ARBA" id="ARBA00023001"/>
    </source>
</evidence>
<evidence type="ECO:0000256" key="6">
    <source>
        <dbReference type="ARBA" id="ARBA00023015"/>
    </source>
</evidence>
<keyword evidence="6" id="KW-0805">Transcription regulation</keyword>
<feature type="domain" description="HTH cro/C1-type" evidence="15">
    <location>
        <begin position="477"/>
        <end position="503"/>
    </location>
</feature>
<dbReference type="SMART" id="SM00354">
    <property type="entry name" value="HTH_LACI"/>
    <property type="match status" value="1"/>
</dbReference>
<evidence type="ECO:0000256" key="2">
    <source>
        <dbReference type="ARBA" id="ARBA00010838"/>
    </source>
</evidence>
<keyword evidence="7" id="KW-0238">DNA-binding</keyword>
<dbReference type="Pfam" id="PF00356">
    <property type="entry name" value="LacI"/>
    <property type="match status" value="1"/>
</dbReference>
<feature type="domain" description="HTH lacI-type" evidence="14">
    <location>
        <begin position="476"/>
        <end position="530"/>
    </location>
</feature>
<dbReference type="PROSITE" id="PS50943">
    <property type="entry name" value="HTH_CROC1"/>
    <property type="match status" value="1"/>
</dbReference>
<dbReference type="Pfam" id="PF13377">
    <property type="entry name" value="Peripla_BP_3"/>
    <property type="match status" value="1"/>
</dbReference>
<evidence type="ECO:0000313" key="17">
    <source>
        <dbReference type="Proteomes" id="UP001596137"/>
    </source>
</evidence>
<keyword evidence="8" id="KW-0804">Transcription</keyword>
<keyword evidence="9" id="KW-0119">Carbohydrate metabolism</keyword>
<dbReference type="PANTHER" id="PTHR10353">
    <property type="entry name" value="GLYCOSYL HYDROLASE"/>
    <property type="match status" value="1"/>
</dbReference>